<sequence>MVCRSIENALEGVLKSYSLKGWTSGVQEPGTNFKRLIIAVFGGVCLGEEGCCSEDGKRDWLFELMADCESKGGESKGGESDGDGCLIIRERYKRL</sequence>
<organism evidence="1 2">
    <name type="scientific">Sclerotinia sclerotiorum (strain ATCC 18683 / 1980 / Ss-1)</name>
    <name type="common">White mold</name>
    <name type="synonym">Whetzelinia sclerotiorum</name>
    <dbReference type="NCBI Taxonomy" id="665079"/>
    <lineage>
        <taxon>Eukaryota</taxon>
        <taxon>Fungi</taxon>
        <taxon>Dikarya</taxon>
        <taxon>Ascomycota</taxon>
        <taxon>Pezizomycotina</taxon>
        <taxon>Leotiomycetes</taxon>
        <taxon>Helotiales</taxon>
        <taxon>Sclerotiniaceae</taxon>
        <taxon>Sclerotinia</taxon>
    </lineage>
</organism>
<name>A7ECE2_SCLS1</name>
<reference evidence="2" key="1">
    <citation type="journal article" date="2011" name="PLoS Genet.">
        <title>Genomic analysis of the necrotrophic fungal pathogens Sclerotinia sclerotiorum and Botrytis cinerea.</title>
        <authorList>
            <person name="Amselem J."/>
            <person name="Cuomo C.A."/>
            <person name="van Kan J.A."/>
            <person name="Viaud M."/>
            <person name="Benito E.P."/>
            <person name="Couloux A."/>
            <person name="Coutinho P.M."/>
            <person name="de Vries R.P."/>
            <person name="Dyer P.S."/>
            <person name="Fillinger S."/>
            <person name="Fournier E."/>
            <person name="Gout L."/>
            <person name="Hahn M."/>
            <person name="Kohn L."/>
            <person name="Lapalu N."/>
            <person name="Plummer K.M."/>
            <person name="Pradier J.M."/>
            <person name="Quevillon E."/>
            <person name="Sharon A."/>
            <person name="Simon A."/>
            <person name="ten Have A."/>
            <person name="Tudzynski B."/>
            <person name="Tudzynski P."/>
            <person name="Wincker P."/>
            <person name="Andrew M."/>
            <person name="Anthouard V."/>
            <person name="Beever R.E."/>
            <person name="Beffa R."/>
            <person name="Benoit I."/>
            <person name="Bouzid O."/>
            <person name="Brault B."/>
            <person name="Chen Z."/>
            <person name="Choquer M."/>
            <person name="Collemare J."/>
            <person name="Cotton P."/>
            <person name="Danchin E.G."/>
            <person name="Da Silva C."/>
            <person name="Gautier A."/>
            <person name="Giraud C."/>
            <person name="Giraud T."/>
            <person name="Gonzalez C."/>
            <person name="Grossetete S."/>
            <person name="Guldener U."/>
            <person name="Henrissat B."/>
            <person name="Howlett B.J."/>
            <person name="Kodira C."/>
            <person name="Kretschmer M."/>
            <person name="Lappartient A."/>
            <person name="Leroch M."/>
            <person name="Levis C."/>
            <person name="Mauceli E."/>
            <person name="Neuveglise C."/>
            <person name="Oeser B."/>
            <person name="Pearson M."/>
            <person name="Poulain J."/>
            <person name="Poussereau N."/>
            <person name="Quesneville H."/>
            <person name="Rascle C."/>
            <person name="Schumacher J."/>
            <person name="Segurens B."/>
            <person name="Sexton A."/>
            <person name="Silva E."/>
            <person name="Sirven C."/>
            <person name="Soanes D.M."/>
            <person name="Talbot N.J."/>
            <person name="Templeton M."/>
            <person name="Yandava C."/>
            <person name="Yarden O."/>
            <person name="Zeng Q."/>
            <person name="Rollins J.A."/>
            <person name="Lebrun M.H."/>
            <person name="Dickman M."/>
        </authorList>
    </citation>
    <scope>NUCLEOTIDE SEQUENCE [LARGE SCALE GENOMIC DNA]</scope>
    <source>
        <strain evidence="2">ATCC 18683 / 1980 / Ss-1</strain>
    </source>
</reference>
<accession>A7ECE2</accession>
<dbReference type="HOGENOM" id="CLU_2374064_0_0_1"/>
<dbReference type="InParanoid" id="A7ECE2"/>
<dbReference type="GeneID" id="5493033"/>
<evidence type="ECO:0000313" key="2">
    <source>
        <dbReference type="Proteomes" id="UP000001312"/>
    </source>
</evidence>
<protein>
    <submittedName>
        <fullName evidence="1">Uncharacterized protein</fullName>
    </submittedName>
</protein>
<gene>
    <name evidence="1" type="ORF">SS1G_02981</name>
</gene>
<proteinExistence type="predicted"/>
<dbReference type="AlphaFoldDB" id="A7ECE2"/>
<dbReference type="KEGG" id="ssl:SS1G_02981"/>
<dbReference type="EMBL" id="CH476623">
    <property type="protein sequence ID" value="EDO00121.1"/>
    <property type="molecule type" value="Genomic_DNA"/>
</dbReference>
<dbReference type="Proteomes" id="UP000001312">
    <property type="component" value="Unassembled WGS sequence"/>
</dbReference>
<keyword evidence="2" id="KW-1185">Reference proteome</keyword>
<dbReference type="RefSeq" id="XP_001596758.1">
    <property type="nucleotide sequence ID" value="XM_001596708.1"/>
</dbReference>
<evidence type="ECO:0000313" key="1">
    <source>
        <dbReference type="EMBL" id="EDO00121.1"/>
    </source>
</evidence>